<dbReference type="Proteomes" id="UP000663882">
    <property type="component" value="Unassembled WGS sequence"/>
</dbReference>
<dbReference type="EMBL" id="CAJNOO010000919">
    <property type="protein sequence ID" value="CAF1061582.1"/>
    <property type="molecule type" value="Genomic_DNA"/>
</dbReference>
<dbReference type="SUPFAM" id="SSF46689">
    <property type="entry name" value="Homeodomain-like"/>
    <property type="match status" value="1"/>
</dbReference>
<protein>
    <submittedName>
        <fullName evidence="2">Uncharacterized protein</fullName>
    </submittedName>
</protein>
<organism evidence="2 3">
    <name type="scientific">Rotaria sordida</name>
    <dbReference type="NCBI Taxonomy" id="392033"/>
    <lineage>
        <taxon>Eukaryota</taxon>
        <taxon>Metazoa</taxon>
        <taxon>Spiralia</taxon>
        <taxon>Gnathifera</taxon>
        <taxon>Rotifera</taxon>
        <taxon>Eurotatoria</taxon>
        <taxon>Bdelloidea</taxon>
        <taxon>Philodinida</taxon>
        <taxon>Philodinidae</taxon>
        <taxon>Rotaria</taxon>
    </lineage>
</organism>
<sequence>MNEAIDDNKIESQPPIIHVVEDSIASRTKEITKRAKRKRSSKVAPKSPDKTKWTKEEERKFFSGLRIYGKIFEAFGQFFNTRRCPVNPEAQQRIFDPIRRFYYRSFRTVSKTMYIY</sequence>
<gene>
    <name evidence="2" type="ORF">RFH988_LOCUS17285</name>
</gene>
<dbReference type="CDD" id="cd00167">
    <property type="entry name" value="SANT"/>
    <property type="match status" value="1"/>
</dbReference>
<dbReference type="InterPro" id="IPR009057">
    <property type="entry name" value="Homeodomain-like_sf"/>
</dbReference>
<comment type="caution">
    <text evidence="2">The sequence shown here is derived from an EMBL/GenBank/DDBJ whole genome shotgun (WGS) entry which is preliminary data.</text>
</comment>
<accession>A0A814L8A6</accession>
<dbReference type="AlphaFoldDB" id="A0A814L8A6"/>
<feature type="region of interest" description="Disordered" evidence="1">
    <location>
        <begin position="30"/>
        <end position="55"/>
    </location>
</feature>
<dbReference type="InterPro" id="IPR001005">
    <property type="entry name" value="SANT/Myb"/>
</dbReference>
<name>A0A814L8A6_9BILA</name>
<reference evidence="2" key="1">
    <citation type="submission" date="2021-02" db="EMBL/GenBank/DDBJ databases">
        <authorList>
            <person name="Nowell W R."/>
        </authorList>
    </citation>
    <scope>NUCLEOTIDE SEQUENCE</scope>
</reference>
<evidence type="ECO:0000313" key="3">
    <source>
        <dbReference type="Proteomes" id="UP000663882"/>
    </source>
</evidence>
<evidence type="ECO:0000313" key="2">
    <source>
        <dbReference type="EMBL" id="CAF1061582.1"/>
    </source>
</evidence>
<proteinExistence type="predicted"/>
<dbReference type="OrthoDB" id="10314369at2759"/>
<evidence type="ECO:0000256" key="1">
    <source>
        <dbReference type="SAM" id="MobiDB-lite"/>
    </source>
</evidence>